<dbReference type="InterPro" id="IPR001487">
    <property type="entry name" value="Bromodomain"/>
</dbReference>
<feature type="region of interest" description="Disordered" evidence="15">
    <location>
        <begin position="368"/>
        <end position="449"/>
    </location>
</feature>
<dbReference type="SUPFAM" id="SSF47370">
    <property type="entry name" value="Bromodomain"/>
    <property type="match status" value="1"/>
</dbReference>
<dbReference type="GO" id="GO:0034243">
    <property type="term" value="P:regulation of transcription elongation by RNA polymerase II"/>
    <property type="evidence" value="ECO:0007669"/>
    <property type="project" value="InterPro"/>
</dbReference>
<dbReference type="InterPro" id="IPR047269">
    <property type="entry name" value="ZMY11"/>
</dbReference>
<keyword evidence="6 13" id="KW-0863">Zinc-finger</keyword>
<dbReference type="InterPro" id="IPR057054">
    <property type="entry name" value="ZMYND11_CC"/>
</dbReference>
<keyword evidence="4" id="KW-0597">Phosphoprotein</keyword>
<keyword evidence="3" id="KW-0158">Chromosome</keyword>
<feature type="domain" description="MYND-type" evidence="18">
    <location>
        <begin position="586"/>
        <end position="621"/>
    </location>
</feature>
<dbReference type="Pfam" id="PF24324">
    <property type="entry name" value="MYND_ZMYND11_ZMYD8"/>
    <property type="match status" value="1"/>
</dbReference>
<dbReference type="SUPFAM" id="SSF144232">
    <property type="entry name" value="HIT/MYND zinc finger-like"/>
    <property type="match status" value="1"/>
</dbReference>
<keyword evidence="14" id="KW-0175">Coiled coil</keyword>
<keyword evidence="11" id="KW-0804">Transcription</keyword>
<evidence type="ECO:0000256" key="3">
    <source>
        <dbReference type="ARBA" id="ARBA00022454"/>
    </source>
</evidence>
<organism evidence="20 21">
    <name type="scientific">Patella caerulea</name>
    <name type="common">Rayed Mediterranean limpet</name>
    <dbReference type="NCBI Taxonomy" id="87958"/>
    <lineage>
        <taxon>Eukaryota</taxon>
        <taxon>Metazoa</taxon>
        <taxon>Spiralia</taxon>
        <taxon>Lophotrochozoa</taxon>
        <taxon>Mollusca</taxon>
        <taxon>Gastropoda</taxon>
        <taxon>Patellogastropoda</taxon>
        <taxon>Patelloidea</taxon>
        <taxon>Patellidae</taxon>
        <taxon>Patella</taxon>
    </lineage>
</organism>
<dbReference type="Pfam" id="PF00439">
    <property type="entry name" value="Bromodomain"/>
    <property type="match status" value="1"/>
</dbReference>
<evidence type="ECO:0000256" key="8">
    <source>
        <dbReference type="ARBA" id="ARBA00022853"/>
    </source>
</evidence>
<dbReference type="PANTHER" id="PTHR46379">
    <property type="entry name" value="ZINC FINGER MYND DOMAIN-CONTAINING"/>
    <property type="match status" value="1"/>
</dbReference>
<keyword evidence="5" id="KW-0479">Metal-binding</keyword>
<gene>
    <name evidence="20" type="ORF">SNE40_023099</name>
</gene>
<keyword evidence="21" id="KW-1185">Reference proteome</keyword>
<evidence type="ECO:0000313" key="21">
    <source>
        <dbReference type="Proteomes" id="UP001347796"/>
    </source>
</evidence>
<name>A0AAN8J040_PATCE</name>
<dbReference type="InterPro" id="IPR013083">
    <property type="entry name" value="Znf_RING/FYVE/PHD"/>
</dbReference>
<feature type="compositionally biased region" description="Basic and acidic residues" evidence="15">
    <location>
        <begin position="371"/>
        <end position="382"/>
    </location>
</feature>
<dbReference type="InterPro" id="IPR000313">
    <property type="entry name" value="PWWP_dom"/>
</dbReference>
<dbReference type="PANTHER" id="PTHR46379:SF1">
    <property type="entry name" value="ZINC FINGER MYND DOMAIN-CONTAINING PROTEIN 11"/>
    <property type="match status" value="1"/>
</dbReference>
<keyword evidence="7" id="KW-0862">Zinc</keyword>
<evidence type="ECO:0000256" key="9">
    <source>
        <dbReference type="ARBA" id="ARBA00023015"/>
    </source>
</evidence>
<dbReference type="SUPFAM" id="SSF63748">
    <property type="entry name" value="Tudor/PWWP/MBT"/>
    <property type="match status" value="1"/>
</dbReference>
<accession>A0AAN8J040</accession>
<evidence type="ECO:0000259" key="16">
    <source>
        <dbReference type="PROSITE" id="PS50016"/>
    </source>
</evidence>
<dbReference type="CDD" id="cd15537">
    <property type="entry name" value="PHD_BS69"/>
    <property type="match status" value="1"/>
</dbReference>
<evidence type="ECO:0000256" key="5">
    <source>
        <dbReference type="ARBA" id="ARBA00022723"/>
    </source>
</evidence>
<evidence type="ECO:0000256" key="7">
    <source>
        <dbReference type="ARBA" id="ARBA00022833"/>
    </source>
</evidence>
<evidence type="ECO:0000256" key="10">
    <source>
        <dbReference type="ARBA" id="ARBA00023117"/>
    </source>
</evidence>
<feature type="compositionally biased region" description="Acidic residues" evidence="15">
    <location>
        <begin position="383"/>
        <end position="404"/>
    </location>
</feature>
<evidence type="ECO:0000259" key="17">
    <source>
        <dbReference type="PROSITE" id="PS50812"/>
    </source>
</evidence>
<evidence type="ECO:0000259" key="18">
    <source>
        <dbReference type="PROSITE" id="PS50865"/>
    </source>
</evidence>
<dbReference type="Pfam" id="PF21524">
    <property type="entry name" value="SAMD1_WH"/>
    <property type="match status" value="1"/>
</dbReference>
<evidence type="ECO:0000256" key="12">
    <source>
        <dbReference type="ARBA" id="ARBA00023242"/>
    </source>
</evidence>
<dbReference type="GO" id="GO:0003677">
    <property type="term" value="F:DNA binding"/>
    <property type="evidence" value="ECO:0007669"/>
    <property type="project" value="InterPro"/>
</dbReference>
<feature type="coiled-coil region" evidence="14">
    <location>
        <begin position="495"/>
        <end position="583"/>
    </location>
</feature>
<protein>
    <recommendedName>
        <fullName evidence="22">Zinc finger MYND domain-containing protein 11</fullName>
    </recommendedName>
</protein>
<feature type="domain" description="PWWP" evidence="17">
    <location>
        <begin position="286"/>
        <end position="337"/>
    </location>
</feature>
<dbReference type="GO" id="GO:0009966">
    <property type="term" value="P:regulation of signal transduction"/>
    <property type="evidence" value="ECO:0007669"/>
    <property type="project" value="TreeGrafter"/>
</dbReference>
<keyword evidence="8" id="KW-0156">Chromatin regulator</keyword>
<comment type="subcellular location">
    <subcellularLocation>
        <location evidence="2">Chromosome</location>
    </subcellularLocation>
    <subcellularLocation>
        <location evidence="1">Nucleus</location>
    </subcellularLocation>
</comment>
<dbReference type="InterPro" id="IPR057053">
    <property type="entry name" value="MYND_ZMYND11_ZMYD8"/>
</dbReference>
<dbReference type="CDD" id="cd20159">
    <property type="entry name" value="PWWP_BS69"/>
    <property type="match status" value="1"/>
</dbReference>
<dbReference type="InterPro" id="IPR036427">
    <property type="entry name" value="Bromodomain-like_sf"/>
</dbReference>
<dbReference type="InterPro" id="IPR047268">
    <property type="entry name" value="PWWP_BS69"/>
</dbReference>
<feature type="domain" description="PHD-type" evidence="16">
    <location>
        <begin position="100"/>
        <end position="147"/>
    </location>
</feature>
<evidence type="ECO:0000256" key="15">
    <source>
        <dbReference type="SAM" id="MobiDB-lite"/>
    </source>
</evidence>
<dbReference type="PROSITE" id="PS52014">
    <property type="entry name" value="SAMD1_WH"/>
    <property type="match status" value="1"/>
</dbReference>
<dbReference type="GO" id="GO:0005634">
    <property type="term" value="C:nucleus"/>
    <property type="evidence" value="ECO:0007669"/>
    <property type="project" value="UniProtKB-SubCell"/>
</dbReference>
<dbReference type="Gene3D" id="6.10.140.2220">
    <property type="match status" value="1"/>
</dbReference>
<dbReference type="SUPFAM" id="SSF57903">
    <property type="entry name" value="FYVE/PHD zinc finger"/>
    <property type="match status" value="1"/>
</dbReference>
<feature type="domain" description="SAMD1-like winged helix (WH)" evidence="19">
    <location>
        <begin position="6"/>
        <end position="82"/>
    </location>
</feature>
<keyword evidence="10" id="KW-0103">Bromodomain</keyword>
<evidence type="ECO:0000256" key="13">
    <source>
        <dbReference type="PROSITE-ProRule" id="PRU00134"/>
    </source>
</evidence>
<keyword evidence="12" id="KW-0539">Nucleus</keyword>
<dbReference type="InterPro" id="IPR011011">
    <property type="entry name" value="Znf_FYVE_PHD"/>
</dbReference>
<dbReference type="EMBL" id="JAZGQO010000021">
    <property type="protein sequence ID" value="KAK6166398.1"/>
    <property type="molecule type" value="Genomic_DNA"/>
</dbReference>
<dbReference type="Gene3D" id="1.20.920.10">
    <property type="entry name" value="Bromodomain-like"/>
    <property type="match status" value="1"/>
</dbReference>
<comment type="caution">
    <text evidence="20">The sequence shown here is derived from an EMBL/GenBank/DDBJ whole genome shotgun (WGS) entry which is preliminary data.</text>
</comment>
<dbReference type="Proteomes" id="UP001347796">
    <property type="component" value="Unassembled WGS sequence"/>
</dbReference>
<dbReference type="PROSITE" id="PS50865">
    <property type="entry name" value="ZF_MYND_2"/>
    <property type="match status" value="1"/>
</dbReference>
<dbReference type="PROSITE" id="PS50812">
    <property type="entry name" value="PWWP"/>
    <property type="match status" value="1"/>
</dbReference>
<dbReference type="Gene3D" id="2.30.30.140">
    <property type="match status" value="1"/>
</dbReference>
<dbReference type="AlphaFoldDB" id="A0AAN8J040"/>
<reference evidence="20 21" key="1">
    <citation type="submission" date="2024-01" db="EMBL/GenBank/DDBJ databases">
        <title>The genome of the rayed Mediterranean limpet Patella caerulea (Linnaeus, 1758).</title>
        <authorList>
            <person name="Anh-Thu Weber A."/>
            <person name="Halstead-Nussloch G."/>
        </authorList>
    </citation>
    <scope>NUCLEOTIDE SEQUENCE [LARGE SCALE GENOMIC DNA]</scope>
    <source>
        <strain evidence="20">AATW-2023a</strain>
        <tissue evidence="20">Whole specimen</tissue>
    </source>
</reference>
<evidence type="ECO:0000256" key="11">
    <source>
        <dbReference type="ARBA" id="ARBA00023163"/>
    </source>
</evidence>
<evidence type="ECO:0000256" key="14">
    <source>
        <dbReference type="SAM" id="Coils"/>
    </source>
</evidence>
<dbReference type="Pfam" id="PF23461">
    <property type="entry name" value="ZMYND11_CC"/>
    <property type="match status" value="1"/>
</dbReference>
<dbReference type="FunFam" id="6.10.140.2220:FF:000002">
    <property type="entry name" value="Protein kinase C-binding protein 1 isoform C"/>
    <property type="match status" value="1"/>
</dbReference>
<dbReference type="PROSITE" id="PS01360">
    <property type="entry name" value="ZF_MYND_1"/>
    <property type="match status" value="1"/>
</dbReference>
<dbReference type="InterPro" id="IPR019787">
    <property type="entry name" value="Znf_PHD-finger"/>
</dbReference>
<evidence type="ECO:0008006" key="22">
    <source>
        <dbReference type="Google" id="ProtNLM"/>
    </source>
</evidence>
<dbReference type="InterPro" id="IPR019786">
    <property type="entry name" value="Zinc_finger_PHD-type_CS"/>
</dbReference>
<evidence type="ECO:0000256" key="4">
    <source>
        <dbReference type="ARBA" id="ARBA00022553"/>
    </source>
</evidence>
<dbReference type="PROSITE" id="PS50016">
    <property type="entry name" value="ZF_PHD_2"/>
    <property type="match status" value="1"/>
</dbReference>
<evidence type="ECO:0000256" key="6">
    <source>
        <dbReference type="ARBA" id="ARBA00022771"/>
    </source>
</evidence>
<dbReference type="SMART" id="SM00293">
    <property type="entry name" value="PWWP"/>
    <property type="match status" value="1"/>
</dbReference>
<evidence type="ECO:0000256" key="1">
    <source>
        <dbReference type="ARBA" id="ARBA00004123"/>
    </source>
</evidence>
<dbReference type="GO" id="GO:0003714">
    <property type="term" value="F:transcription corepressor activity"/>
    <property type="evidence" value="ECO:0007669"/>
    <property type="project" value="InterPro"/>
</dbReference>
<proteinExistence type="predicted"/>
<evidence type="ECO:0000313" key="20">
    <source>
        <dbReference type="EMBL" id="KAK6166398.1"/>
    </source>
</evidence>
<evidence type="ECO:0000259" key="19">
    <source>
        <dbReference type="PROSITE" id="PS52014"/>
    </source>
</evidence>
<dbReference type="InterPro" id="IPR002893">
    <property type="entry name" value="Znf_MYND"/>
</dbReference>
<dbReference type="PROSITE" id="PS01359">
    <property type="entry name" value="ZF_PHD_1"/>
    <property type="match status" value="1"/>
</dbReference>
<dbReference type="GO" id="GO:0005694">
    <property type="term" value="C:chromosome"/>
    <property type="evidence" value="ECO:0007669"/>
    <property type="project" value="UniProtKB-SubCell"/>
</dbReference>
<sequence>MSQPVKRRYSSILRAKQLLSGIAFIRQQKQIPNLKRISSYMLREHDVHESEVQKQLNLAVKDGLIIHYTAIGSKGSKTGIEQEGYKIPQVDDSELDDGHDWYCFECHQGGEMFECQDCWRVFHEACLPENSDNQLGSKFTCYICQDKEAGRAKNKLKRKMLNTLLSYTVLRLKEKTRELHRIALKEPETEMMFERFVYKNMDLNMMEEKVSNHKYKCLEEFQADAQTLLHAVFVVYGEEKGGITELARIMVKDCKYDLEEIRHCHRCYYLSNAKPQHWFCQPCDPPHELVYAKQKGYSYWPAKIIQHYGDKCDVRFFGAFHQRAVIPTEYIRPINANLKTMSIKKTTGFTKSMKELQLHQQLVEEIASKASDSDKASSKDESSDGDEDEQEVEEETMEVEEEGETDKQQVTSTSVQPPRKKRKVSKAASPESSIIVTSSEDKIAHSPPVPTSTIACQTLKIKEHSRASQTDESQFKEKAEVTSCDSKLCNCKENQSALEELRKNLLKEHSSEKNEALQELSEKLLKSFEEDKQQAVSRTMANTKAEIERVKKQAEEKCKEKYMEEMKKLAQKHKDSISQTKKKQWCFNCEEEAMYHCCWNTSYCSVKCQQEHWHKEHKRICRRKR</sequence>
<dbReference type="Gene3D" id="3.30.40.10">
    <property type="entry name" value="Zinc/RING finger domain, C3HC4 (zinc finger)"/>
    <property type="match status" value="1"/>
</dbReference>
<dbReference type="GO" id="GO:0140006">
    <property type="term" value="F:histone H3 reader activity"/>
    <property type="evidence" value="ECO:0007669"/>
    <property type="project" value="UniProtKB-ARBA"/>
</dbReference>
<keyword evidence="9" id="KW-0805">Transcription regulation</keyword>
<evidence type="ECO:0000256" key="2">
    <source>
        <dbReference type="ARBA" id="ARBA00004286"/>
    </source>
</evidence>
<dbReference type="GO" id="GO:0008270">
    <property type="term" value="F:zinc ion binding"/>
    <property type="evidence" value="ECO:0007669"/>
    <property type="project" value="UniProtKB-KW"/>
</dbReference>
<dbReference type="InterPro" id="IPR048589">
    <property type="entry name" value="SAMD1-like_WH"/>
</dbReference>